<dbReference type="Pfam" id="PF00268">
    <property type="entry name" value="Ribonuc_red_sm"/>
    <property type="match status" value="1"/>
</dbReference>
<proteinExistence type="predicted"/>
<dbReference type="Gene3D" id="1.10.620.20">
    <property type="entry name" value="Ribonucleotide Reductase, subunit A"/>
    <property type="match status" value="1"/>
</dbReference>
<comment type="caution">
    <text evidence="1">The sequence shown here is derived from an EMBL/GenBank/DDBJ whole genome shotgun (WGS) entry which is preliminary data.</text>
</comment>
<protein>
    <submittedName>
        <fullName evidence="1">Uncharacterized protein</fullName>
    </submittedName>
</protein>
<gene>
    <name evidence="1" type="ORF">ANCCAN_11297</name>
</gene>
<reference evidence="1 2" key="1">
    <citation type="submission" date="2014-10" db="EMBL/GenBank/DDBJ databases">
        <title>Draft genome of the hookworm Ancylostoma caninum.</title>
        <authorList>
            <person name="Mitreva M."/>
        </authorList>
    </citation>
    <scope>NUCLEOTIDE SEQUENCE [LARGE SCALE GENOMIC DNA]</scope>
    <source>
        <strain evidence="1 2">Baltimore</strain>
    </source>
</reference>
<dbReference type="PANTHER" id="PTHR23409">
    <property type="entry name" value="RIBONUCLEOSIDE-DIPHOSPHATE REDUCTASE SMALL CHAIN"/>
    <property type="match status" value="1"/>
</dbReference>
<dbReference type="GO" id="GO:0005829">
    <property type="term" value="C:cytosol"/>
    <property type="evidence" value="ECO:0007669"/>
    <property type="project" value="TreeGrafter"/>
</dbReference>
<evidence type="ECO:0000313" key="2">
    <source>
        <dbReference type="Proteomes" id="UP000252519"/>
    </source>
</evidence>
<dbReference type="InterPro" id="IPR000358">
    <property type="entry name" value="RNR_small_fam"/>
</dbReference>
<dbReference type="PANTHER" id="PTHR23409:SF18">
    <property type="entry name" value="RIBONUCLEOSIDE-DIPHOSPHATE REDUCTASE SUBUNIT M2"/>
    <property type="match status" value="1"/>
</dbReference>
<dbReference type="Proteomes" id="UP000252519">
    <property type="component" value="Unassembled WGS sequence"/>
</dbReference>
<dbReference type="GO" id="GO:0009263">
    <property type="term" value="P:deoxyribonucleotide biosynthetic process"/>
    <property type="evidence" value="ECO:0007669"/>
    <property type="project" value="InterPro"/>
</dbReference>
<dbReference type="InterPro" id="IPR012348">
    <property type="entry name" value="RNR-like"/>
</dbReference>
<name>A0A368GHM3_ANCCA</name>
<accession>A0A368GHM3</accession>
<evidence type="ECO:0000313" key="1">
    <source>
        <dbReference type="EMBL" id="RCN42749.1"/>
    </source>
</evidence>
<dbReference type="SUPFAM" id="SSF47240">
    <property type="entry name" value="Ferritin-like"/>
    <property type="match status" value="1"/>
</dbReference>
<dbReference type="GO" id="GO:0004748">
    <property type="term" value="F:ribonucleoside-diphosphate reductase activity, thioredoxin disulfide as acceptor"/>
    <property type="evidence" value="ECO:0007669"/>
    <property type="project" value="TreeGrafter"/>
</dbReference>
<dbReference type="EMBL" id="JOJR01000181">
    <property type="protein sequence ID" value="RCN42749.1"/>
    <property type="molecule type" value="Genomic_DNA"/>
</dbReference>
<organism evidence="1 2">
    <name type="scientific">Ancylostoma caninum</name>
    <name type="common">Dog hookworm</name>
    <dbReference type="NCBI Taxonomy" id="29170"/>
    <lineage>
        <taxon>Eukaryota</taxon>
        <taxon>Metazoa</taxon>
        <taxon>Ecdysozoa</taxon>
        <taxon>Nematoda</taxon>
        <taxon>Chromadorea</taxon>
        <taxon>Rhabditida</taxon>
        <taxon>Rhabditina</taxon>
        <taxon>Rhabditomorpha</taxon>
        <taxon>Strongyloidea</taxon>
        <taxon>Ancylostomatidae</taxon>
        <taxon>Ancylostomatinae</taxon>
        <taxon>Ancylostoma</taxon>
    </lineage>
</organism>
<sequence length="92" mass="10971">MRRRGKWLSALTESLLQLTHYNTWEFYKKAVVSFWTVEEVDLADDMADWEKMNDNKHFIISRVIAFFTVFNGIVYENLVEHFSQGVQFTPAY</sequence>
<dbReference type="InterPro" id="IPR009078">
    <property type="entry name" value="Ferritin-like_SF"/>
</dbReference>
<dbReference type="AlphaFoldDB" id="A0A368GHM3"/>
<dbReference type="OrthoDB" id="9831894at2759"/>
<keyword evidence="2" id="KW-1185">Reference proteome</keyword>
<dbReference type="STRING" id="29170.A0A368GHM3"/>